<reference evidence="2" key="1">
    <citation type="submission" date="2023-08" db="EMBL/GenBank/DDBJ databases">
        <title>Black Yeasts Isolated from many extreme environments.</title>
        <authorList>
            <person name="Coleine C."/>
            <person name="Stajich J.E."/>
            <person name="Selbmann L."/>
        </authorList>
    </citation>
    <scope>NUCLEOTIDE SEQUENCE</scope>
    <source>
        <strain evidence="2">CCFEE 5810</strain>
    </source>
</reference>
<dbReference type="EMBL" id="JAVRQU010000015">
    <property type="protein sequence ID" value="KAK5694763.1"/>
    <property type="molecule type" value="Genomic_DNA"/>
</dbReference>
<organism evidence="2 3">
    <name type="scientific">Elasticomyces elasticus</name>
    <dbReference type="NCBI Taxonomy" id="574655"/>
    <lineage>
        <taxon>Eukaryota</taxon>
        <taxon>Fungi</taxon>
        <taxon>Dikarya</taxon>
        <taxon>Ascomycota</taxon>
        <taxon>Pezizomycotina</taxon>
        <taxon>Dothideomycetes</taxon>
        <taxon>Dothideomycetidae</taxon>
        <taxon>Mycosphaerellales</taxon>
        <taxon>Teratosphaeriaceae</taxon>
        <taxon>Elasticomyces</taxon>
    </lineage>
</organism>
<dbReference type="InterPro" id="IPR052711">
    <property type="entry name" value="Zinc_ADH-like"/>
</dbReference>
<dbReference type="PANTHER" id="PTHR45033:SF2">
    <property type="entry name" value="ZINC-TYPE ALCOHOL DEHYDROGENASE-LIKE PROTEIN C1773.06C"/>
    <property type="match status" value="1"/>
</dbReference>
<feature type="domain" description="Enoyl reductase (ER)" evidence="1">
    <location>
        <begin position="16"/>
        <end position="345"/>
    </location>
</feature>
<dbReference type="PANTHER" id="PTHR45033">
    <property type="match status" value="1"/>
</dbReference>
<dbReference type="Gene3D" id="3.90.180.10">
    <property type="entry name" value="Medium-chain alcohol dehydrogenases, catalytic domain"/>
    <property type="match status" value="1"/>
</dbReference>
<dbReference type="SUPFAM" id="SSF51735">
    <property type="entry name" value="NAD(P)-binding Rossmann-fold domains"/>
    <property type="match status" value="1"/>
</dbReference>
<gene>
    <name evidence="2" type="ORF">LTR97_009353</name>
</gene>
<dbReference type="InterPro" id="IPR011032">
    <property type="entry name" value="GroES-like_sf"/>
</dbReference>
<dbReference type="Pfam" id="PF08240">
    <property type="entry name" value="ADH_N"/>
    <property type="match status" value="1"/>
</dbReference>
<comment type="caution">
    <text evidence="2">The sequence shown here is derived from an EMBL/GenBank/DDBJ whole genome shotgun (WGS) entry which is preliminary data.</text>
</comment>
<protein>
    <recommendedName>
        <fullName evidence="1">Enoyl reductase (ER) domain-containing protein</fullName>
    </recommendedName>
</protein>
<evidence type="ECO:0000313" key="2">
    <source>
        <dbReference type="EMBL" id="KAK5694763.1"/>
    </source>
</evidence>
<dbReference type="SMART" id="SM00829">
    <property type="entry name" value="PKS_ER"/>
    <property type="match status" value="1"/>
</dbReference>
<sequence length="348" mass="37590">MSNQTQKQWKVAENTGFDGLKLDEKAPIPEIGDKEVLVKFHGSSLNYRDLIIAKGLYPFPCKNGVVPASDGAGIVESVGKHVHRFKKGDKVLTLFNQGHVAGSLDAYSITTGVGGSIDGCLRQYGAYDEDGLVTMPSNLNFLEGATLTCAGLTAWNALYGLESRKLMPGDWVLTQGTGGVSMFGVQFAKAAGARVIATTSSKEKGEKLKQLGADHVINYKEDSNWGETAKKLTGGSGVQHVIEVGGPNTVKQSLKAIAIDGVISIIGFLGGMKGEEQPSFVECLNNICTVRGVLVGPRLMFEQMNKAIEANNIKPLVDEKVFKLEEVKEAYQYMWDQKHFGKLCISIE</sequence>
<dbReference type="InterPro" id="IPR013154">
    <property type="entry name" value="ADH-like_N"/>
</dbReference>
<dbReference type="AlphaFoldDB" id="A0AAN7VNC1"/>
<evidence type="ECO:0000313" key="3">
    <source>
        <dbReference type="Proteomes" id="UP001310594"/>
    </source>
</evidence>
<dbReference type="Gene3D" id="3.40.50.720">
    <property type="entry name" value="NAD(P)-binding Rossmann-like Domain"/>
    <property type="match status" value="1"/>
</dbReference>
<dbReference type="InterPro" id="IPR036291">
    <property type="entry name" value="NAD(P)-bd_dom_sf"/>
</dbReference>
<name>A0AAN7VNC1_9PEZI</name>
<dbReference type="InterPro" id="IPR013149">
    <property type="entry name" value="ADH-like_C"/>
</dbReference>
<dbReference type="GO" id="GO:0016491">
    <property type="term" value="F:oxidoreductase activity"/>
    <property type="evidence" value="ECO:0007669"/>
    <property type="project" value="InterPro"/>
</dbReference>
<evidence type="ECO:0000259" key="1">
    <source>
        <dbReference type="SMART" id="SM00829"/>
    </source>
</evidence>
<dbReference type="CDD" id="cd08276">
    <property type="entry name" value="MDR7"/>
    <property type="match status" value="1"/>
</dbReference>
<proteinExistence type="predicted"/>
<dbReference type="Pfam" id="PF00107">
    <property type="entry name" value="ADH_zinc_N"/>
    <property type="match status" value="1"/>
</dbReference>
<dbReference type="SUPFAM" id="SSF50129">
    <property type="entry name" value="GroES-like"/>
    <property type="match status" value="1"/>
</dbReference>
<accession>A0AAN7VNC1</accession>
<dbReference type="Proteomes" id="UP001310594">
    <property type="component" value="Unassembled WGS sequence"/>
</dbReference>
<dbReference type="InterPro" id="IPR020843">
    <property type="entry name" value="ER"/>
</dbReference>